<evidence type="ECO:0000256" key="1">
    <source>
        <dbReference type="SAM" id="MobiDB-lite"/>
    </source>
</evidence>
<reference evidence="2" key="1">
    <citation type="journal article" date="2015" name="Nature">
        <title>Complex archaea that bridge the gap between prokaryotes and eukaryotes.</title>
        <authorList>
            <person name="Spang A."/>
            <person name="Saw J.H."/>
            <person name="Jorgensen S.L."/>
            <person name="Zaremba-Niedzwiedzka K."/>
            <person name="Martijn J."/>
            <person name="Lind A.E."/>
            <person name="van Eijk R."/>
            <person name="Schleper C."/>
            <person name="Guy L."/>
            <person name="Ettema T.J."/>
        </authorList>
    </citation>
    <scope>NUCLEOTIDE SEQUENCE</scope>
</reference>
<organism evidence="2">
    <name type="scientific">marine sediment metagenome</name>
    <dbReference type="NCBI Taxonomy" id="412755"/>
    <lineage>
        <taxon>unclassified sequences</taxon>
        <taxon>metagenomes</taxon>
        <taxon>ecological metagenomes</taxon>
    </lineage>
</organism>
<name>A0A0F9HIK8_9ZZZZ</name>
<dbReference type="EMBL" id="LAZR01016790">
    <property type="protein sequence ID" value="KKM02997.1"/>
    <property type="molecule type" value="Genomic_DNA"/>
</dbReference>
<accession>A0A0F9HIK8</accession>
<protein>
    <submittedName>
        <fullName evidence="2">Uncharacterized protein</fullName>
    </submittedName>
</protein>
<proteinExistence type="predicted"/>
<gene>
    <name evidence="2" type="ORF">LCGC14_1778840</name>
</gene>
<dbReference type="AlphaFoldDB" id="A0A0F9HIK8"/>
<evidence type="ECO:0000313" key="2">
    <source>
        <dbReference type="EMBL" id="KKM02997.1"/>
    </source>
</evidence>
<feature type="region of interest" description="Disordered" evidence="1">
    <location>
        <begin position="859"/>
        <end position="879"/>
    </location>
</feature>
<feature type="non-terminal residue" evidence="2">
    <location>
        <position position="918"/>
    </location>
</feature>
<sequence length="918" mass="92457">PAGLMATAINAEGGFTAPAAVGAVVTVVHDVAGEVVNAADIDTGFSLSVLRKGSNPGIAEVTDVTTVADLAGSLAGSFFLLTAPGTEGNNFNDFYVWYDVGASAETAEVVTIADVEGSLSGTRYHIDGDSGAETQASYVWFTYLTQAEITDVVVPAASVFATDTTPTGALPGSSWQLSAGVENTRHHVWYSVEIAEVADVTTVADVEGSLGATFWRFDAALDATSYYVWYDFAAVAEIYNVETVADVTGSLNSTFFLLDDPTTEYYVWYNVNAAGVDPTPGTRTGITVAIATDETANDVAIATRTAIGLEGDFSTGGATNVVIITNANPGFVPDAVDGSAATGFTFPAVTTQGSAAQVDPSAANPGRTAIPVVILTNGTANAVATATRAQIDIVAGADVTAGGATNVVTVTNDVIGATSDAVDGAAATGFGFSVTTQGTGPNTDPGGTANPLGVIVLPTDADTAVAVATRAIVTGDVDFAAVGAGATVAITNAATGFADNAADVDASLVSATVTQEGSVAGTDPMPVGRTGLTVTIGTNDTANTIAGLMNTVVDASGFYVSSVVTDTVTIASTATGTNLPNAVDIDTGFTITTIQEGGVDPVESDPGLADRTGITVTILSGDDATEVAVATVTAIDANLEFGATNSTNVVTITNAKVGQVSDARDGNIPTGFSFDITTQGGDGAGYRATLSVDGGLLQSIDIAAAHVTDYDSFVIEFNDQTTGVTGALSGGDFVVTSATSGANSSVSIVDTNLFSNMLEFINIDAAVDGLGVISFDLLVSIDGGAFVTLTTTPVALQDFDALVADLGNPTGGVLAIDSDDNMRITSSVTPAVVDTVSTVEIDLSSSLLSALRDADPEGAAETGFTGLDESQPGAFDTRDAMNSTFATGGNQSLSDLVGQHVQKIPTRPAGQINASIYF</sequence>
<comment type="caution">
    <text evidence="2">The sequence shown here is derived from an EMBL/GenBank/DDBJ whole genome shotgun (WGS) entry which is preliminary data.</text>
</comment>
<feature type="non-terminal residue" evidence="2">
    <location>
        <position position="1"/>
    </location>
</feature>